<keyword evidence="4 6" id="KW-1133">Transmembrane helix</keyword>
<dbReference type="AlphaFoldDB" id="A0A381QM72"/>
<evidence type="ECO:0000256" key="3">
    <source>
        <dbReference type="ARBA" id="ARBA00022692"/>
    </source>
</evidence>
<keyword evidence="5 6" id="KW-0472">Membrane</keyword>
<evidence type="ECO:0000256" key="2">
    <source>
        <dbReference type="ARBA" id="ARBA00022679"/>
    </source>
</evidence>
<accession>A0A381QM72</accession>
<dbReference type="PANTHER" id="PTHR30589">
    <property type="entry name" value="PROLIPOPROTEIN DIACYLGLYCERYL TRANSFERASE"/>
    <property type="match status" value="1"/>
</dbReference>
<evidence type="ECO:0000313" key="7">
    <source>
        <dbReference type="EMBL" id="SUZ78683.1"/>
    </source>
</evidence>
<keyword evidence="3 6" id="KW-0812">Transmembrane</keyword>
<dbReference type="HAMAP" id="MF_01147">
    <property type="entry name" value="Lgt"/>
    <property type="match status" value="1"/>
</dbReference>
<dbReference type="Pfam" id="PF01790">
    <property type="entry name" value="LGT"/>
    <property type="match status" value="1"/>
</dbReference>
<dbReference type="PANTHER" id="PTHR30589:SF0">
    <property type="entry name" value="PHOSPHATIDYLGLYCEROL--PROLIPOPROTEIN DIACYLGLYCERYL TRANSFERASE"/>
    <property type="match status" value="1"/>
</dbReference>
<dbReference type="NCBIfam" id="TIGR00544">
    <property type="entry name" value="lgt"/>
    <property type="match status" value="1"/>
</dbReference>
<protein>
    <recommendedName>
        <fullName evidence="8">Prolipoprotein diacylglyceryl transferase</fullName>
    </recommendedName>
</protein>
<dbReference type="EMBL" id="UINC01001362">
    <property type="protein sequence ID" value="SUZ78683.1"/>
    <property type="molecule type" value="Genomic_DNA"/>
</dbReference>
<evidence type="ECO:0000256" key="1">
    <source>
        <dbReference type="ARBA" id="ARBA00022475"/>
    </source>
</evidence>
<evidence type="ECO:0000256" key="5">
    <source>
        <dbReference type="ARBA" id="ARBA00023136"/>
    </source>
</evidence>
<evidence type="ECO:0008006" key="8">
    <source>
        <dbReference type="Google" id="ProtNLM"/>
    </source>
</evidence>
<keyword evidence="2" id="KW-0808">Transferase</keyword>
<reference evidence="7" key="1">
    <citation type="submission" date="2018-05" db="EMBL/GenBank/DDBJ databases">
        <authorList>
            <person name="Lanie J.A."/>
            <person name="Ng W.-L."/>
            <person name="Kazmierczak K.M."/>
            <person name="Andrzejewski T.M."/>
            <person name="Davidsen T.M."/>
            <person name="Wayne K.J."/>
            <person name="Tettelin H."/>
            <person name="Glass J.I."/>
            <person name="Rusch D."/>
            <person name="Podicherti R."/>
            <person name="Tsui H.-C.T."/>
            <person name="Winkler M.E."/>
        </authorList>
    </citation>
    <scope>NUCLEOTIDE SEQUENCE</scope>
</reference>
<dbReference type="GO" id="GO:0005886">
    <property type="term" value="C:plasma membrane"/>
    <property type="evidence" value="ECO:0007669"/>
    <property type="project" value="InterPro"/>
</dbReference>
<feature type="transmembrane region" description="Helical" evidence="6">
    <location>
        <begin position="63"/>
        <end position="86"/>
    </location>
</feature>
<name>A0A381QM72_9ZZZZ</name>
<evidence type="ECO:0000256" key="6">
    <source>
        <dbReference type="SAM" id="Phobius"/>
    </source>
</evidence>
<organism evidence="7">
    <name type="scientific">marine metagenome</name>
    <dbReference type="NCBI Taxonomy" id="408172"/>
    <lineage>
        <taxon>unclassified sequences</taxon>
        <taxon>metagenomes</taxon>
        <taxon>ecological metagenomes</taxon>
    </lineage>
</organism>
<evidence type="ECO:0000256" key="4">
    <source>
        <dbReference type="ARBA" id="ARBA00022989"/>
    </source>
</evidence>
<sequence>MIALGVIVAVSWAQRRWVDKGGTADHISTIAIWAVPAGLLGSRLYHVVTDWKRFRGRWEDVPAVWQGGLGIPGGLAAGVIVGLLIARRQGISMPRVLDAIVPTLPIAQAIGRWGNWFNQELYGRPTDLPWGLSIDVGHRPAAHLTAETFHPTFLYEGLWNLTLAAVLVRVDRRGVLKPGRLIGLWVCGYGLGRLWVESLRIDHASLLAGVRVNIWVSLVAVVVGGAVAVAGRNYRDAS</sequence>
<feature type="transmembrane region" description="Helical" evidence="6">
    <location>
        <begin position="208"/>
        <end position="230"/>
    </location>
</feature>
<dbReference type="PROSITE" id="PS01311">
    <property type="entry name" value="LGT"/>
    <property type="match status" value="1"/>
</dbReference>
<gene>
    <name evidence="7" type="ORF">METZ01_LOCUS31537</name>
</gene>
<dbReference type="InterPro" id="IPR001640">
    <property type="entry name" value="Lgt"/>
</dbReference>
<proteinExistence type="inferred from homology"/>
<dbReference type="GO" id="GO:0008961">
    <property type="term" value="F:phosphatidylglycerol-prolipoprotein diacylglyceryl transferase activity"/>
    <property type="evidence" value="ECO:0007669"/>
    <property type="project" value="InterPro"/>
</dbReference>
<keyword evidence="1" id="KW-1003">Cell membrane</keyword>
<dbReference type="GO" id="GO:0042158">
    <property type="term" value="P:lipoprotein biosynthetic process"/>
    <property type="evidence" value="ECO:0007669"/>
    <property type="project" value="InterPro"/>
</dbReference>